<evidence type="ECO:0000313" key="2">
    <source>
        <dbReference type="Proteomes" id="UP000828390"/>
    </source>
</evidence>
<gene>
    <name evidence="1" type="ORF">DPMN_040247</name>
</gene>
<keyword evidence="2" id="KW-1185">Reference proteome</keyword>
<dbReference type="AlphaFoldDB" id="A0A9D4CWJ0"/>
<name>A0A9D4CWJ0_DREPO</name>
<reference evidence="1" key="1">
    <citation type="journal article" date="2019" name="bioRxiv">
        <title>The Genome of the Zebra Mussel, Dreissena polymorpha: A Resource for Invasive Species Research.</title>
        <authorList>
            <person name="McCartney M.A."/>
            <person name="Auch B."/>
            <person name="Kono T."/>
            <person name="Mallez S."/>
            <person name="Zhang Y."/>
            <person name="Obille A."/>
            <person name="Becker A."/>
            <person name="Abrahante J.E."/>
            <person name="Garbe J."/>
            <person name="Badalamenti J.P."/>
            <person name="Herman A."/>
            <person name="Mangelson H."/>
            <person name="Liachko I."/>
            <person name="Sullivan S."/>
            <person name="Sone E.D."/>
            <person name="Koren S."/>
            <person name="Silverstein K.A.T."/>
            <person name="Beckman K.B."/>
            <person name="Gohl D.M."/>
        </authorList>
    </citation>
    <scope>NUCLEOTIDE SEQUENCE</scope>
    <source>
        <strain evidence="1">Duluth1</strain>
        <tissue evidence="1">Whole animal</tissue>
    </source>
</reference>
<evidence type="ECO:0000313" key="1">
    <source>
        <dbReference type="EMBL" id="KAH3733812.1"/>
    </source>
</evidence>
<dbReference type="OrthoDB" id="10623074at2759"/>
<organism evidence="1 2">
    <name type="scientific">Dreissena polymorpha</name>
    <name type="common">Zebra mussel</name>
    <name type="synonym">Mytilus polymorpha</name>
    <dbReference type="NCBI Taxonomy" id="45954"/>
    <lineage>
        <taxon>Eukaryota</taxon>
        <taxon>Metazoa</taxon>
        <taxon>Spiralia</taxon>
        <taxon>Lophotrochozoa</taxon>
        <taxon>Mollusca</taxon>
        <taxon>Bivalvia</taxon>
        <taxon>Autobranchia</taxon>
        <taxon>Heteroconchia</taxon>
        <taxon>Euheterodonta</taxon>
        <taxon>Imparidentia</taxon>
        <taxon>Neoheterodontei</taxon>
        <taxon>Myida</taxon>
        <taxon>Dreissenoidea</taxon>
        <taxon>Dreissenidae</taxon>
        <taxon>Dreissena</taxon>
    </lineage>
</organism>
<sequence>MAKGGIGHTESESDSFDRHISLYSRHSRDYVESVSKEICSVMTRLGYGEEIRRWRIEKYREMDRLSNARRSDITKITAGSKAEGLTCLLESDIDVLFVQNGVLCVEFDFDLHTIPDDIGLFRMDTSVYPGHCRLPQERQAHTRIDIIHNALWDNGYGEVLLVVVYCLMNFLRHFHLNFHPECPNINARGRHYRIPLMR</sequence>
<dbReference type="Proteomes" id="UP000828390">
    <property type="component" value="Unassembled WGS sequence"/>
</dbReference>
<proteinExistence type="predicted"/>
<dbReference type="EMBL" id="JAIWYP010000011">
    <property type="protein sequence ID" value="KAH3733812.1"/>
    <property type="molecule type" value="Genomic_DNA"/>
</dbReference>
<reference evidence="1" key="2">
    <citation type="submission" date="2020-11" db="EMBL/GenBank/DDBJ databases">
        <authorList>
            <person name="McCartney M.A."/>
            <person name="Auch B."/>
            <person name="Kono T."/>
            <person name="Mallez S."/>
            <person name="Becker A."/>
            <person name="Gohl D.M."/>
            <person name="Silverstein K.A.T."/>
            <person name="Koren S."/>
            <person name="Bechman K.B."/>
            <person name="Herman A."/>
            <person name="Abrahante J.E."/>
            <person name="Garbe J."/>
        </authorList>
    </citation>
    <scope>NUCLEOTIDE SEQUENCE</scope>
    <source>
        <strain evidence="1">Duluth1</strain>
        <tissue evidence="1">Whole animal</tissue>
    </source>
</reference>
<protein>
    <submittedName>
        <fullName evidence="1">Uncharacterized protein</fullName>
    </submittedName>
</protein>
<comment type="caution">
    <text evidence="1">The sequence shown here is derived from an EMBL/GenBank/DDBJ whole genome shotgun (WGS) entry which is preliminary data.</text>
</comment>
<accession>A0A9D4CWJ0</accession>